<dbReference type="EMBL" id="JAOPJF010000042">
    <property type="protein sequence ID" value="KAK1143228.1"/>
    <property type="molecule type" value="Genomic_DNA"/>
</dbReference>
<evidence type="ECO:0000313" key="1">
    <source>
        <dbReference type="EMBL" id="KAK1143228.1"/>
    </source>
</evidence>
<organism evidence="1 2">
    <name type="scientific">Aspergillus melleus</name>
    <dbReference type="NCBI Taxonomy" id="138277"/>
    <lineage>
        <taxon>Eukaryota</taxon>
        <taxon>Fungi</taxon>
        <taxon>Dikarya</taxon>
        <taxon>Ascomycota</taxon>
        <taxon>Pezizomycotina</taxon>
        <taxon>Eurotiomycetes</taxon>
        <taxon>Eurotiomycetidae</taxon>
        <taxon>Eurotiales</taxon>
        <taxon>Aspergillaceae</taxon>
        <taxon>Aspergillus</taxon>
        <taxon>Aspergillus subgen. Circumdati</taxon>
    </lineage>
</organism>
<sequence>MSEDQDLMAKISQLAGQINRHKTQNSQSPAPYGHESHSGPYVSRHAPSRGRPGWAPYRGRPYGRGRGGAPHRHRTLILNNATSGTPASSTPSVGAASDNDGESRSSTPNGWVAKHDRHMQLINSAIYDKEAQTRAKAMEESRKAKALKKAQIEQAKVLRYAQGVGRQYPPAVPKASATAEPMAEYQVYLNDIPFRVSRGGGKLIRVSGATPLCAPLPQGADLPSIGDPNTANNTPKRVTVAGVTFVRSKNGNLHRLGAVTSKRLTPGAPVCRAFANLGYCEKGAECDQRHVHECPDYANTGVCNKKRCKLPHVDRAGQIRKNTANNRTEIMIDEDESDASSEEEEYDQIDSDDIDSDELDDEPEELIEGAGGSELSQQQDYIRL</sequence>
<evidence type="ECO:0000313" key="2">
    <source>
        <dbReference type="Proteomes" id="UP001177260"/>
    </source>
</evidence>
<name>A0ACC3AZB1_9EURO</name>
<comment type="caution">
    <text evidence="1">The sequence shown here is derived from an EMBL/GenBank/DDBJ whole genome shotgun (WGS) entry which is preliminary data.</text>
</comment>
<protein>
    <submittedName>
        <fullName evidence="1">Uncharacterized protein</fullName>
    </submittedName>
</protein>
<gene>
    <name evidence="1" type="ORF">N8T08_006927</name>
</gene>
<proteinExistence type="predicted"/>
<dbReference type="Proteomes" id="UP001177260">
    <property type="component" value="Unassembled WGS sequence"/>
</dbReference>
<reference evidence="1 2" key="1">
    <citation type="journal article" date="2023" name="ACS Omega">
        <title>Identification of the Neoaspergillic Acid Biosynthesis Gene Cluster by Establishing an In Vitro CRISPR-Ribonucleoprotein Genetic System in Aspergillus melleus.</title>
        <authorList>
            <person name="Yuan B."/>
            <person name="Grau M.F."/>
            <person name="Murata R.M."/>
            <person name="Torok T."/>
            <person name="Venkateswaran K."/>
            <person name="Stajich J.E."/>
            <person name="Wang C.C.C."/>
        </authorList>
    </citation>
    <scope>NUCLEOTIDE SEQUENCE [LARGE SCALE GENOMIC DNA]</scope>
    <source>
        <strain evidence="1 2">IMV 1140</strain>
    </source>
</reference>
<accession>A0ACC3AZB1</accession>
<keyword evidence="2" id="KW-1185">Reference proteome</keyword>